<feature type="region of interest" description="Disordered" evidence="3">
    <location>
        <begin position="1865"/>
        <end position="1932"/>
    </location>
</feature>
<evidence type="ECO:0000259" key="4">
    <source>
        <dbReference type="PROSITE" id="PS50097"/>
    </source>
</evidence>
<feature type="region of interest" description="Disordered" evidence="3">
    <location>
        <begin position="1789"/>
        <end position="1827"/>
    </location>
</feature>
<name>A0A8J9ZGU9_BRALA</name>
<feature type="compositionally biased region" description="Basic and acidic residues" evidence="3">
    <location>
        <begin position="1697"/>
        <end position="1732"/>
    </location>
</feature>
<dbReference type="Proteomes" id="UP000838412">
    <property type="component" value="Chromosome 2"/>
</dbReference>
<sequence length="2085" mass="234651">MCRVMSLFNVFEAPPRARDPRFTSLPEDDFVESFVRLQQSGPMDVRSEEDCCADEFFCRLQGLRSEGHLVDVTLCAEGKEIRCHRLVLSACSDYFHAMFGGAHSESKKDKIEIGGVSAEALQLLVDFAYTPKFNITEENVYHQFEAANMLQVKPVEDACEKFLTNNLSPDTSLEVWTLADNLSCVNLSAVARRYALKSFAEVCKTEEFLQLPIEFLKTYISDQGLHAKKEEEVLDAVMLWARHDFKQRQSHLKELLECVCFSAVDRDYLKNMMETDKVLSGVPGIKELIKDPSRHGKPRHFQQEEIVLLGGIMIGDDPPIANLYVCRLNLDFDIVDKTPLPQFLKNKAGSAACVLDNDVIVTGGDKSMSQVWRYKPSLNSWTTLGSLKKGRKNHRMTVLNGEVFVVGGENRACDLITDVEVYSEKTNRWMKVAPLVLPVSHFGIATCCEKVYVFGGLRDADYEYDDHYRETDEVQCYDSTRKKWDYATALPHTMVDVKACTINSKIYLVGGDLDPMDVRSEEDCCADEFFCRLQGLRSEGHLVDVTLCAEGKEIRCHRLVLSACSDYFHAMFGGAHSESKKDKIEIGGVSAEALQLLVDFAYTPKFNITEENVYHQFEAANMLQVKPVEDACEKFLTNNLSPDTCLEVWTLADNLSCVNLSAVARRYALKSFAEVCKTEEFLQLPIEFLKTYISDQGLHAKKEEEVLDAVMLWARHDFKQRQSHLKELLECVCFSAVDRDYLKNMMETDKVLSGVPGIKELIKDPSRHGKPRHFQQEEIVLLGGIMSGCDPPIVNQDVYRLNLDCDVVDKAPLTQIFQFKEGSAACVLDNDVIVTGGDKSMSQAWRYKPSLNSWTRLKSLKKGRKHHGMAVLNGEMYVVGGENRACDLITDVEVYSEKTNRWTKVAPLIDPVIRFGIATCCDKVYVFGGQMEHYCYNLSDEVQFYDSTHKEWDYATALPYALADIKACTINSKIYLTLRVTRNPHADPRYMFKMAAMLVATTGPNNSFEEDFAAFGHDFCVSLAMSEFFEPSSDGAYPVMSIYGGPLYADLLGPFYRNESGGSFPTTSSTVSSDSVVPPRWEDKRVQDFQDIWKDPEESLSGKYTSIVEREDVPQIEELARLFVFRAKTSPRWLPYYTGLSPTETPCPELQVQATESPGATPTHDDIRVLARDDEMQDVEDWLNAAPDLDISSMLQEAGCDLFSCSDGESMSAATSTGQFTSGQTYEDDCSVLIGCEEPQSSPGWEDKKVHDLQDIWMDQEQSLSSKYTSTVERDDVQQIEELARLFVFRAKTSPRWLPYYTGLSPTETPCPELQVQATESPGATPTHDDIRVLARDDEMQDVEDWLNAAPDLDISSMLQEAGCDLFSCSDGENMSAAMSTGQFTSGQTSEDDRPVLIGCEEQQSSQYVASLIEEDDKSEIVDLEKTTNDSEAELPLPRLPFECQLPVNTPKPSSPATELLLTPVYDDSCAHYPDQPNCAEEPPFLKCTSVQRDDWAMIETVATMFVFHAKHSPRHVPYYTCQSPAGTPPSTPRLAAEESWVHPYYTCQSPAGTPLSTPRLSAEESWVHEDVQNLAKIAEEEDIADWVNGMCGTGEDVQDIAKKVDEKDKQDFVNEMCDDQSTPATLMHQDHDVQDLAKKINKEDTQEFVKETCGDQSTPTTLMHQDVQGLSKKDDKEEIQDFVNGDQSTSTTLMHQGKDLQDLSKEVEKEDPQDFVSGDRAKPTTPTHKGEDVNDLAKKVVKEIPQDLVQTTTTALLHQDAQGLEREEQDNSVVTDMCGASHEMVPTTLMGQDEDIQAKKVDKEDQESLATEKDTKAKTDDPKKRGGKWWDLRIKREKMATNKVDDSIIDKKDAKEGRKWWRRVFTRKNGGKTSGNDNEPRKSTWKIFRRKRLQEKGHGVENEETTKDSKTRWWKRDRKKSGKSRDDTGIDDSKTVEFELGTSDLNACVDGVFSTKDREEGRMVLHMKKTPTWKSIPPEGGLAMKVAQFLVEHINALTTPYRSLCHQLALKNVTHAETAEPDNQNGIAYRDVQITMETVPGHALFEATVHMTQKLGNDSLAVTSDSSRIKEYGLCLEQTSGTYN</sequence>
<dbReference type="SMART" id="SM00225">
    <property type="entry name" value="BTB"/>
    <property type="match status" value="2"/>
</dbReference>
<dbReference type="SUPFAM" id="SSF54695">
    <property type="entry name" value="POZ domain"/>
    <property type="match status" value="2"/>
</dbReference>
<feature type="compositionally biased region" description="Basic residues" evidence="3">
    <location>
        <begin position="1884"/>
        <end position="1894"/>
    </location>
</feature>
<evidence type="ECO:0000256" key="3">
    <source>
        <dbReference type="SAM" id="MobiDB-lite"/>
    </source>
</evidence>
<proteinExistence type="predicted"/>
<reference evidence="5" key="1">
    <citation type="submission" date="2022-01" db="EMBL/GenBank/DDBJ databases">
        <authorList>
            <person name="Braso-Vives M."/>
        </authorList>
    </citation>
    <scope>NUCLEOTIDE SEQUENCE</scope>
</reference>
<dbReference type="PANTHER" id="PTHR24412">
    <property type="entry name" value="KELCH PROTEIN"/>
    <property type="match status" value="1"/>
</dbReference>
<dbReference type="SMART" id="SM00875">
    <property type="entry name" value="BACK"/>
    <property type="match status" value="2"/>
</dbReference>
<accession>A0A8J9ZGU9</accession>
<dbReference type="Pfam" id="PF00651">
    <property type="entry name" value="BTB"/>
    <property type="match status" value="2"/>
</dbReference>
<evidence type="ECO:0000256" key="2">
    <source>
        <dbReference type="ARBA" id="ARBA00022737"/>
    </source>
</evidence>
<feature type="domain" description="BTB" evidence="4">
    <location>
        <begin position="543"/>
        <end position="610"/>
    </location>
</feature>
<dbReference type="SUPFAM" id="SSF117281">
    <property type="entry name" value="Kelch motif"/>
    <property type="match status" value="2"/>
</dbReference>
<feature type="region of interest" description="Disordered" evidence="3">
    <location>
        <begin position="1685"/>
        <end position="1732"/>
    </location>
</feature>
<dbReference type="InterPro" id="IPR011333">
    <property type="entry name" value="SKP1/BTB/POZ_sf"/>
</dbReference>
<dbReference type="InterPro" id="IPR006652">
    <property type="entry name" value="Kelch_1"/>
</dbReference>
<dbReference type="InterPro" id="IPR000210">
    <property type="entry name" value="BTB/POZ_dom"/>
</dbReference>
<dbReference type="Gene3D" id="1.25.40.420">
    <property type="match status" value="2"/>
</dbReference>
<dbReference type="Pfam" id="PF07707">
    <property type="entry name" value="BACK"/>
    <property type="match status" value="2"/>
</dbReference>
<dbReference type="SMART" id="SM00612">
    <property type="entry name" value="Kelch"/>
    <property type="match status" value="6"/>
</dbReference>
<evidence type="ECO:0000313" key="6">
    <source>
        <dbReference type="Proteomes" id="UP000838412"/>
    </source>
</evidence>
<dbReference type="FunFam" id="1.25.40.420:FF:000001">
    <property type="entry name" value="Kelch-like family member 12"/>
    <property type="match status" value="2"/>
</dbReference>
<evidence type="ECO:0000256" key="1">
    <source>
        <dbReference type="ARBA" id="ARBA00022441"/>
    </source>
</evidence>
<dbReference type="InterPro" id="IPR011705">
    <property type="entry name" value="BACK"/>
</dbReference>
<feature type="compositionally biased region" description="Basic and acidic residues" evidence="3">
    <location>
        <begin position="1895"/>
        <end position="1912"/>
    </location>
</feature>
<feature type="compositionally biased region" description="Basic and acidic residues" evidence="3">
    <location>
        <begin position="1811"/>
        <end position="1827"/>
    </location>
</feature>
<dbReference type="Gene3D" id="3.30.710.10">
    <property type="entry name" value="Potassium Channel Kv1.1, Chain A"/>
    <property type="match status" value="2"/>
</dbReference>
<dbReference type="Gene3D" id="2.120.10.80">
    <property type="entry name" value="Kelch-type beta propeller"/>
    <property type="match status" value="2"/>
</dbReference>
<feature type="compositionally biased region" description="Polar residues" evidence="3">
    <location>
        <begin position="1686"/>
        <end position="1695"/>
    </location>
</feature>
<protein>
    <submittedName>
        <fullName evidence="5">KLHL24 protein</fullName>
    </submittedName>
</protein>
<dbReference type="OrthoDB" id="10148760at2759"/>
<dbReference type="PANTHER" id="PTHR24412:SF272">
    <property type="entry name" value="KELCH-LIKE PROTEIN DIABLO"/>
    <property type="match status" value="1"/>
</dbReference>
<evidence type="ECO:0000313" key="5">
    <source>
        <dbReference type="EMBL" id="CAH1253429.1"/>
    </source>
</evidence>
<feature type="compositionally biased region" description="Basic residues" evidence="3">
    <location>
        <begin position="1913"/>
        <end position="1923"/>
    </location>
</feature>
<feature type="domain" description="BTB" evidence="4">
    <location>
        <begin position="70"/>
        <end position="137"/>
    </location>
</feature>
<organism evidence="5 6">
    <name type="scientific">Branchiostoma lanceolatum</name>
    <name type="common">Common lancelet</name>
    <name type="synonym">Amphioxus lanceolatum</name>
    <dbReference type="NCBI Taxonomy" id="7740"/>
    <lineage>
        <taxon>Eukaryota</taxon>
        <taxon>Metazoa</taxon>
        <taxon>Chordata</taxon>
        <taxon>Cephalochordata</taxon>
        <taxon>Leptocardii</taxon>
        <taxon>Amphioxiformes</taxon>
        <taxon>Branchiostomatidae</taxon>
        <taxon>Branchiostoma</taxon>
    </lineage>
</organism>
<keyword evidence="6" id="KW-1185">Reference proteome</keyword>
<gene>
    <name evidence="5" type="primary">KLHL24</name>
    <name evidence="5" type="ORF">BLAG_LOCUS13217</name>
</gene>
<keyword evidence="1" id="KW-0880">Kelch repeat</keyword>
<dbReference type="Pfam" id="PF24681">
    <property type="entry name" value="Kelch_KLHDC2_KLHL20_DRC7"/>
    <property type="match status" value="2"/>
</dbReference>
<dbReference type="EMBL" id="OV696687">
    <property type="protein sequence ID" value="CAH1253429.1"/>
    <property type="molecule type" value="Genomic_DNA"/>
</dbReference>
<dbReference type="InterPro" id="IPR015915">
    <property type="entry name" value="Kelch-typ_b-propeller"/>
</dbReference>
<dbReference type="PROSITE" id="PS50097">
    <property type="entry name" value="BTB"/>
    <property type="match status" value="2"/>
</dbReference>
<keyword evidence="2" id="KW-0677">Repeat</keyword>